<comment type="caution">
    <text evidence="2">The sequence shown here is derived from an EMBL/GenBank/DDBJ whole genome shotgun (WGS) entry which is preliminary data.</text>
</comment>
<evidence type="ECO:0000313" key="3">
    <source>
        <dbReference type="Proteomes" id="UP001365128"/>
    </source>
</evidence>
<feature type="compositionally biased region" description="Polar residues" evidence="1">
    <location>
        <begin position="26"/>
        <end position="35"/>
    </location>
</feature>
<dbReference type="Proteomes" id="UP001365128">
    <property type="component" value="Unassembled WGS sequence"/>
</dbReference>
<evidence type="ECO:0000313" key="2">
    <source>
        <dbReference type="EMBL" id="KAK7548740.1"/>
    </source>
</evidence>
<accession>A0ABR1MJK3</accession>
<evidence type="ECO:0000256" key="1">
    <source>
        <dbReference type="SAM" id="MobiDB-lite"/>
    </source>
</evidence>
<protein>
    <submittedName>
        <fullName evidence="2">Uncharacterized protein</fullName>
    </submittedName>
</protein>
<reference evidence="2 3" key="1">
    <citation type="submission" date="2024-04" db="EMBL/GenBank/DDBJ databases">
        <title>Phyllosticta paracitricarpa is synonymous to the EU quarantine fungus P. citricarpa based on phylogenomic analyses.</title>
        <authorList>
            <consortium name="Lawrence Berkeley National Laboratory"/>
            <person name="Van Ingen-Buijs V.A."/>
            <person name="Van Westerhoven A.C."/>
            <person name="Haridas S."/>
            <person name="Skiadas P."/>
            <person name="Martin F."/>
            <person name="Groenewald J.Z."/>
            <person name="Crous P.W."/>
            <person name="Seidl M.F."/>
        </authorList>
    </citation>
    <scope>NUCLEOTIDE SEQUENCE [LARGE SCALE GENOMIC DNA]</scope>
    <source>
        <strain evidence="2 3">CBS 122670</strain>
    </source>
</reference>
<feature type="compositionally biased region" description="Low complexity" evidence="1">
    <location>
        <begin position="36"/>
        <end position="77"/>
    </location>
</feature>
<dbReference type="EMBL" id="JBBPDW010000010">
    <property type="protein sequence ID" value="KAK7548740.1"/>
    <property type="molecule type" value="Genomic_DNA"/>
</dbReference>
<feature type="region of interest" description="Disordered" evidence="1">
    <location>
        <begin position="17"/>
        <end position="79"/>
    </location>
</feature>
<proteinExistence type="predicted"/>
<name>A0ABR1MJK3_9PEZI</name>
<sequence length="269" mass="30330">MELVDLNWHTHHNAAEETGLAECATSPGTSITMETSSESGSSLSALSSSSSSSSSSHSSSSSSSSPSFSSSSLSSPSSEEDFLTGNSGFKLLQKLRFFVAGQRICCTEDGEHVDQMEMLTMRWMEDGRKGVQVRQNRALNPPRRKCRFCKIIGRACETRGHHQPGPILWWDPKTISGFNAWIYQFLRNKGVNQRCEYTKEEKDFLRQALESRQRSEPKQLIPWKFVQKTTTDFNSRFENQVVKGVSRQSRPPKAIKSALRRLKIEGDRQ</sequence>
<organism evidence="2 3">
    <name type="scientific">Phyllosticta citricarpa</name>
    <dbReference type="NCBI Taxonomy" id="55181"/>
    <lineage>
        <taxon>Eukaryota</taxon>
        <taxon>Fungi</taxon>
        <taxon>Dikarya</taxon>
        <taxon>Ascomycota</taxon>
        <taxon>Pezizomycotina</taxon>
        <taxon>Dothideomycetes</taxon>
        <taxon>Dothideomycetes incertae sedis</taxon>
        <taxon>Botryosphaeriales</taxon>
        <taxon>Phyllostictaceae</taxon>
        <taxon>Phyllosticta</taxon>
    </lineage>
</organism>
<keyword evidence="3" id="KW-1185">Reference proteome</keyword>
<gene>
    <name evidence="2" type="ORF">IWX46DRAFT_38967</name>
</gene>